<organism evidence="1 2">
    <name type="scientific">Ridgeia piscesae</name>
    <name type="common">Tubeworm</name>
    <dbReference type="NCBI Taxonomy" id="27915"/>
    <lineage>
        <taxon>Eukaryota</taxon>
        <taxon>Metazoa</taxon>
        <taxon>Spiralia</taxon>
        <taxon>Lophotrochozoa</taxon>
        <taxon>Annelida</taxon>
        <taxon>Polychaeta</taxon>
        <taxon>Sedentaria</taxon>
        <taxon>Canalipalpata</taxon>
        <taxon>Sabellida</taxon>
        <taxon>Siboglinidae</taxon>
        <taxon>Ridgeia</taxon>
    </lineage>
</organism>
<evidence type="ECO:0000313" key="1">
    <source>
        <dbReference type="EMBL" id="KAK2185575.1"/>
    </source>
</evidence>
<keyword evidence="2" id="KW-1185">Reference proteome</keyword>
<evidence type="ECO:0000313" key="2">
    <source>
        <dbReference type="Proteomes" id="UP001209878"/>
    </source>
</evidence>
<sequence length="202" mass="23823">MVICFRRDRTFVDSLPYIYMNGNYIERVSQAKILGVTISSDLSWNAHVDEIISKARKRVYMIYQLKRAGINQNDLISIYVSVIRPVVEYACPVWHTNLPKYLSDNIEIIQKRCLKTIFPGYQYENILQLVHLPTLHRRRDELCRAYFAKMKSRDHKLNALVPNGRSVPYVFRLCNKLPIPRAKTNRYKNSLIPWCLEQFQIG</sequence>
<proteinExistence type="predicted"/>
<accession>A0AAD9P007</accession>
<dbReference type="PANTHER" id="PTHR33332">
    <property type="entry name" value="REVERSE TRANSCRIPTASE DOMAIN-CONTAINING PROTEIN"/>
    <property type="match status" value="1"/>
</dbReference>
<dbReference type="Proteomes" id="UP001209878">
    <property type="component" value="Unassembled WGS sequence"/>
</dbReference>
<gene>
    <name evidence="1" type="ORF">NP493_228g07000</name>
</gene>
<dbReference type="EMBL" id="JAODUO010000230">
    <property type="protein sequence ID" value="KAK2185575.1"/>
    <property type="molecule type" value="Genomic_DNA"/>
</dbReference>
<dbReference type="AlphaFoldDB" id="A0AAD9P007"/>
<protein>
    <recommendedName>
        <fullName evidence="3">RNA-directed DNA polymerase from mobile element jockey</fullName>
    </recommendedName>
</protein>
<evidence type="ECO:0008006" key="3">
    <source>
        <dbReference type="Google" id="ProtNLM"/>
    </source>
</evidence>
<reference evidence="1" key="1">
    <citation type="journal article" date="2023" name="Mol. Biol. Evol.">
        <title>Third-Generation Sequencing Reveals the Adaptive Role of the Epigenome in Three Deep-Sea Polychaetes.</title>
        <authorList>
            <person name="Perez M."/>
            <person name="Aroh O."/>
            <person name="Sun Y."/>
            <person name="Lan Y."/>
            <person name="Juniper S.K."/>
            <person name="Young C.R."/>
            <person name="Angers B."/>
            <person name="Qian P.Y."/>
        </authorList>
    </citation>
    <scope>NUCLEOTIDE SEQUENCE</scope>
    <source>
        <strain evidence="1">R07B-5</strain>
    </source>
</reference>
<name>A0AAD9P007_RIDPI</name>
<comment type="caution">
    <text evidence="1">The sequence shown here is derived from an EMBL/GenBank/DDBJ whole genome shotgun (WGS) entry which is preliminary data.</text>
</comment>